<name>A0A645CBS8_9ZZZZ</name>
<reference evidence="1" key="1">
    <citation type="submission" date="2019-08" db="EMBL/GenBank/DDBJ databases">
        <authorList>
            <person name="Kucharzyk K."/>
            <person name="Murdoch R.W."/>
            <person name="Higgins S."/>
            <person name="Loffler F."/>
        </authorList>
    </citation>
    <scope>NUCLEOTIDE SEQUENCE</scope>
</reference>
<accession>A0A645CBS8</accession>
<proteinExistence type="predicted"/>
<organism evidence="1">
    <name type="scientific">bioreactor metagenome</name>
    <dbReference type="NCBI Taxonomy" id="1076179"/>
    <lineage>
        <taxon>unclassified sequences</taxon>
        <taxon>metagenomes</taxon>
        <taxon>ecological metagenomes</taxon>
    </lineage>
</organism>
<evidence type="ECO:0000313" key="1">
    <source>
        <dbReference type="EMBL" id="MPM74397.1"/>
    </source>
</evidence>
<dbReference type="EMBL" id="VSSQ01025940">
    <property type="protein sequence ID" value="MPM74397.1"/>
    <property type="molecule type" value="Genomic_DNA"/>
</dbReference>
<dbReference type="AlphaFoldDB" id="A0A645CBS8"/>
<sequence>MTNEDGVSFAIAAGGNGGRAVADGTFSGPLSGGNFPQLESGAGRMPGPGAGNRGGGCSRGGTGAGTAGIRSGAVPGLARARVFDGDPPELASAGLCATAGFAGVAGRKTLPGAHGGGFFLAQARRPQAVLPEGGMAETDSGRAFRHRPAACASRAADCGAGGEGIRFSGGV</sequence>
<gene>
    <name evidence="1" type="ORF">SDC9_121385</name>
</gene>
<protein>
    <submittedName>
        <fullName evidence="1">Uncharacterized protein</fullName>
    </submittedName>
</protein>
<comment type="caution">
    <text evidence="1">The sequence shown here is derived from an EMBL/GenBank/DDBJ whole genome shotgun (WGS) entry which is preliminary data.</text>
</comment>